<accession>A0A833M8H4</accession>
<evidence type="ECO:0000313" key="2">
    <source>
        <dbReference type="Proteomes" id="UP000465601"/>
    </source>
</evidence>
<name>A0A833M8H4_9FIRM</name>
<comment type="caution">
    <text evidence="1">The sequence shown here is derived from an EMBL/GenBank/DDBJ whole genome shotgun (WGS) entry which is preliminary data.</text>
</comment>
<sequence length="67" mass="7691">MKKFLSTILIMTIVVLTITSSFANSNEKFNKIDVSKLSNEELEQKLIEAYKSDDDSFIEFLGEKAKR</sequence>
<gene>
    <name evidence="1" type="ORF">F8153_14615</name>
</gene>
<evidence type="ECO:0000313" key="1">
    <source>
        <dbReference type="EMBL" id="KAB3525732.1"/>
    </source>
</evidence>
<protein>
    <submittedName>
        <fullName evidence="1">Uncharacterized protein</fullName>
    </submittedName>
</protein>
<reference evidence="1 2" key="1">
    <citation type="submission" date="2019-10" db="EMBL/GenBank/DDBJ databases">
        <title>Alkaliphilus serpentinus sp. nov. and Alkaliphilus pronyensis sp. nov., two novel anaerobic alkaliphilic species isolated from the serpentinized-hosted hydrothermal field of the Prony Bay (New Caledonia).</title>
        <authorList>
            <person name="Postec A."/>
        </authorList>
    </citation>
    <scope>NUCLEOTIDE SEQUENCE [LARGE SCALE GENOMIC DNA]</scope>
    <source>
        <strain evidence="1 2">LacT</strain>
    </source>
</reference>
<dbReference type="Proteomes" id="UP000465601">
    <property type="component" value="Unassembled WGS sequence"/>
</dbReference>
<dbReference type="AlphaFoldDB" id="A0A833M8H4"/>
<dbReference type="EMBL" id="WBZB01000057">
    <property type="protein sequence ID" value="KAB3525732.1"/>
    <property type="molecule type" value="Genomic_DNA"/>
</dbReference>
<organism evidence="1 2">
    <name type="scientific">Alkaliphilus serpentinus</name>
    <dbReference type="NCBI Taxonomy" id="1482731"/>
    <lineage>
        <taxon>Bacteria</taxon>
        <taxon>Bacillati</taxon>
        <taxon>Bacillota</taxon>
        <taxon>Clostridia</taxon>
        <taxon>Peptostreptococcales</taxon>
        <taxon>Natronincolaceae</taxon>
        <taxon>Alkaliphilus</taxon>
    </lineage>
</organism>
<keyword evidence="2" id="KW-1185">Reference proteome</keyword>
<proteinExistence type="predicted"/>
<dbReference type="RefSeq" id="WP_151867093.1">
    <property type="nucleotide sequence ID" value="NZ_WBZB01000057.1"/>
</dbReference>